<protein>
    <submittedName>
        <fullName evidence="1">4194_t:CDS:1</fullName>
    </submittedName>
</protein>
<sequence>MSSFQHNQYLTETINMVVRIRLARHGIRNRPFYHIVVANSKSPRDGKHLEKLGVYDPIPGPDGVKSIEWKEDRIKYWLTVGAQPSDTVARLLSRAGILPPLPKTFIKPKRMSVNLPDAANENKPQEVEVSPDEKQTTVAQDSS</sequence>
<dbReference type="EMBL" id="CAJVPT010001209">
    <property type="protein sequence ID" value="CAG8458584.1"/>
    <property type="molecule type" value="Genomic_DNA"/>
</dbReference>
<accession>A0ACA9K866</accession>
<evidence type="ECO:0000313" key="1">
    <source>
        <dbReference type="EMBL" id="CAG8458584.1"/>
    </source>
</evidence>
<keyword evidence="2" id="KW-1185">Reference proteome</keyword>
<organism evidence="1 2">
    <name type="scientific">Acaulospora colombiana</name>
    <dbReference type="NCBI Taxonomy" id="27376"/>
    <lineage>
        <taxon>Eukaryota</taxon>
        <taxon>Fungi</taxon>
        <taxon>Fungi incertae sedis</taxon>
        <taxon>Mucoromycota</taxon>
        <taxon>Glomeromycotina</taxon>
        <taxon>Glomeromycetes</taxon>
        <taxon>Diversisporales</taxon>
        <taxon>Acaulosporaceae</taxon>
        <taxon>Acaulospora</taxon>
    </lineage>
</organism>
<evidence type="ECO:0000313" key="2">
    <source>
        <dbReference type="Proteomes" id="UP000789525"/>
    </source>
</evidence>
<gene>
    <name evidence="1" type="ORF">ACOLOM_LOCUS1072</name>
</gene>
<proteinExistence type="predicted"/>
<comment type="caution">
    <text evidence="1">The sequence shown here is derived from an EMBL/GenBank/DDBJ whole genome shotgun (WGS) entry which is preliminary data.</text>
</comment>
<reference evidence="1" key="1">
    <citation type="submission" date="2021-06" db="EMBL/GenBank/DDBJ databases">
        <authorList>
            <person name="Kallberg Y."/>
            <person name="Tangrot J."/>
            <person name="Rosling A."/>
        </authorList>
    </citation>
    <scope>NUCLEOTIDE SEQUENCE</scope>
    <source>
        <strain evidence="1">CL356</strain>
    </source>
</reference>
<dbReference type="Proteomes" id="UP000789525">
    <property type="component" value="Unassembled WGS sequence"/>
</dbReference>
<name>A0ACA9K866_9GLOM</name>